<evidence type="ECO:0000313" key="3">
    <source>
        <dbReference type="Proteomes" id="UP000789901"/>
    </source>
</evidence>
<accession>A0ABN7WXN6</accession>
<feature type="non-terminal residue" evidence="2">
    <location>
        <position position="135"/>
    </location>
</feature>
<feature type="region of interest" description="Disordered" evidence="1">
    <location>
        <begin position="1"/>
        <end position="80"/>
    </location>
</feature>
<organism evidence="2 3">
    <name type="scientific">Gigaspora margarita</name>
    <dbReference type="NCBI Taxonomy" id="4874"/>
    <lineage>
        <taxon>Eukaryota</taxon>
        <taxon>Fungi</taxon>
        <taxon>Fungi incertae sedis</taxon>
        <taxon>Mucoromycota</taxon>
        <taxon>Glomeromycotina</taxon>
        <taxon>Glomeromycetes</taxon>
        <taxon>Diversisporales</taxon>
        <taxon>Gigasporaceae</taxon>
        <taxon>Gigaspora</taxon>
    </lineage>
</organism>
<gene>
    <name evidence="2" type="ORF">GMARGA_LOCUS35927</name>
</gene>
<evidence type="ECO:0000313" key="2">
    <source>
        <dbReference type="EMBL" id="CAG8842335.1"/>
    </source>
</evidence>
<name>A0ABN7WXN6_GIGMA</name>
<reference evidence="2 3" key="1">
    <citation type="submission" date="2021-06" db="EMBL/GenBank/DDBJ databases">
        <authorList>
            <person name="Kallberg Y."/>
            <person name="Tangrot J."/>
            <person name="Rosling A."/>
        </authorList>
    </citation>
    <scope>NUCLEOTIDE SEQUENCE [LARGE SCALE GENOMIC DNA]</scope>
    <source>
        <strain evidence="2 3">120-4 pot B 10/14</strain>
    </source>
</reference>
<keyword evidence="3" id="KW-1185">Reference proteome</keyword>
<sequence>MGSIKLVKGEKPRTLSKGIEPSKSIKIKTTKNKATTAKSKRGKIVSKSGSVQKPTTRRKPQKASIAKNPKKPAKVTISTSKRNKKLEILNRSPMEINIEKELGGIFLPPGDEIYKYFDEKLTSGHIHIIVQPPTT</sequence>
<dbReference type="Proteomes" id="UP000789901">
    <property type="component" value="Unassembled WGS sequence"/>
</dbReference>
<dbReference type="EMBL" id="CAJVQB010068672">
    <property type="protein sequence ID" value="CAG8842335.1"/>
    <property type="molecule type" value="Genomic_DNA"/>
</dbReference>
<evidence type="ECO:0000256" key="1">
    <source>
        <dbReference type="SAM" id="MobiDB-lite"/>
    </source>
</evidence>
<protein>
    <submittedName>
        <fullName evidence="2">37620_t:CDS:1</fullName>
    </submittedName>
</protein>
<comment type="caution">
    <text evidence="2">The sequence shown here is derived from an EMBL/GenBank/DDBJ whole genome shotgun (WGS) entry which is preliminary data.</text>
</comment>
<proteinExistence type="predicted"/>